<dbReference type="Gene3D" id="3.40.50.300">
    <property type="entry name" value="P-loop containing nucleotide triphosphate hydrolases"/>
    <property type="match status" value="1"/>
</dbReference>
<accession>A0A1G9Q3H5</accession>
<dbReference type="RefSeq" id="WP_089760750.1">
    <property type="nucleotide sequence ID" value="NZ_FNGO01000015.1"/>
</dbReference>
<keyword evidence="3" id="KW-1185">Reference proteome</keyword>
<dbReference type="SUPFAM" id="SSF52540">
    <property type="entry name" value="P-loop containing nucleoside triphosphate hydrolases"/>
    <property type="match status" value="1"/>
</dbReference>
<dbReference type="OrthoDB" id="9786803at2"/>
<dbReference type="Proteomes" id="UP000199476">
    <property type="component" value="Unassembled WGS sequence"/>
</dbReference>
<dbReference type="InterPro" id="IPR052539">
    <property type="entry name" value="MGD_biosynthesis_adapter"/>
</dbReference>
<dbReference type="GO" id="GO:0006777">
    <property type="term" value="P:Mo-molybdopterin cofactor biosynthetic process"/>
    <property type="evidence" value="ECO:0007669"/>
    <property type="project" value="InterPro"/>
</dbReference>
<dbReference type="InterPro" id="IPR004435">
    <property type="entry name" value="MobB_dom"/>
</dbReference>
<evidence type="ECO:0000313" key="2">
    <source>
        <dbReference type="EMBL" id="SDM05539.1"/>
    </source>
</evidence>
<dbReference type="Pfam" id="PF03205">
    <property type="entry name" value="MobB"/>
    <property type="match status" value="1"/>
</dbReference>
<sequence length="172" mass="19352">MTAARKVPIVSVVGKSGSGKTLFLEKLIPRLEEMGCKVGTIKHDVHGFDIDRPGKDTWRHKQAGAELVLISSPWKLALIKDVEEERELDELRDKYLEGIDIALTEGYKSGDKPKVEIYRPAEHDGPLCSEEEDDLLTTVINEECDDCDENEIFSEEEVTRVAELLVKEFLPA</sequence>
<dbReference type="CDD" id="cd03116">
    <property type="entry name" value="MobB"/>
    <property type="match status" value="1"/>
</dbReference>
<organism evidence="2 3">
    <name type="scientific">Halarsenatibacter silvermanii</name>
    <dbReference type="NCBI Taxonomy" id="321763"/>
    <lineage>
        <taxon>Bacteria</taxon>
        <taxon>Bacillati</taxon>
        <taxon>Bacillota</taxon>
        <taxon>Clostridia</taxon>
        <taxon>Halanaerobiales</taxon>
        <taxon>Halarsenatibacteraceae</taxon>
        <taxon>Halarsenatibacter</taxon>
    </lineage>
</organism>
<reference evidence="2 3" key="1">
    <citation type="submission" date="2016-10" db="EMBL/GenBank/DDBJ databases">
        <authorList>
            <person name="de Groot N.N."/>
        </authorList>
    </citation>
    <scope>NUCLEOTIDE SEQUENCE [LARGE SCALE GENOMIC DNA]</scope>
    <source>
        <strain evidence="2 3">SLAS-1</strain>
    </source>
</reference>
<feature type="domain" description="Molybdopterin-guanine dinucleotide biosynthesis protein B (MobB)" evidence="1">
    <location>
        <begin position="9"/>
        <end position="139"/>
    </location>
</feature>
<dbReference type="STRING" id="321763.SAMN04488692_11535"/>
<dbReference type="InterPro" id="IPR027417">
    <property type="entry name" value="P-loop_NTPase"/>
</dbReference>
<dbReference type="GO" id="GO:0005525">
    <property type="term" value="F:GTP binding"/>
    <property type="evidence" value="ECO:0007669"/>
    <property type="project" value="InterPro"/>
</dbReference>
<dbReference type="NCBIfam" id="TIGR00176">
    <property type="entry name" value="mobB"/>
    <property type="match status" value="1"/>
</dbReference>
<dbReference type="PANTHER" id="PTHR40072">
    <property type="entry name" value="MOLYBDOPTERIN-GUANINE DINUCLEOTIDE BIOSYNTHESIS ADAPTER PROTEIN-RELATED"/>
    <property type="match status" value="1"/>
</dbReference>
<evidence type="ECO:0000259" key="1">
    <source>
        <dbReference type="Pfam" id="PF03205"/>
    </source>
</evidence>
<proteinExistence type="predicted"/>
<name>A0A1G9Q3H5_9FIRM</name>
<dbReference type="AlphaFoldDB" id="A0A1G9Q3H5"/>
<dbReference type="EMBL" id="FNGO01000015">
    <property type="protein sequence ID" value="SDM05539.1"/>
    <property type="molecule type" value="Genomic_DNA"/>
</dbReference>
<evidence type="ECO:0000313" key="3">
    <source>
        <dbReference type="Proteomes" id="UP000199476"/>
    </source>
</evidence>
<protein>
    <submittedName>
        <fullName evidence="2">Molybdopterin guanine dinucleotide biosynthesis accessory protein MobB</fullName>
    </submittedName>
</protein>
<gene>
    <name evidence="2" type="ORF">SAMN04488692_11535</name>
</gene>
<dbReference type="PANTHER" id="PTHR40072:SF1">
    <property type="entry name" value="MOLYBDOPTERIN-GUANINE DINUCLEOTIDE BIOSYNTHESIS ADAPTER PROTEIN"/>
    <property type="match status" value="1"/>
</dbReference>